<dbReference type="PANTHER" id="PTHR10073">
    <property type="entry name" value="DNA MISMATCH REPAIR PROTEIN MLH, PMS, MUTL"/>
    <property type="match status" value="1"/>
</dbReference>
<dbReference type="EMBL" id="KZ992922">
    <property type="protein sequence ID" value="RKP06247.1"/>
    <property type="molecule type" value="Genomic_DNA"/>
</dbReference>
<dbReference type="GO" id="GO:0140664">
    <property type="term" value="F:ATP-dependent DNA damage sensor activity"/>
    <property type="evidence" value="ECO:0007669"/>
    <property type="project" value="InterPro"/>
</dbReference>
<keyword evidence="2" id="KW-0418">Kinase</keyword>
<dbReference type="GO" id="GO:0016301">
    <property type="term" value="F:kinase activity"/>
    <property type="evidence" value="ECO:0007669"/>
    <property type="project" value="UniProtKB-KW"/>
</dbReference>
<proteinExistence type="inferred from homology"/>
<feature type="non-terminal residue" evidence="2">
    <location>
        <position position="1"/>
    </location>
</feature>
<keyword evidence="3" id="KW-1185">Reference proteome</keyword>
<dbReference type="AlphaFoldDB" id="A0A4P9XKC2"/>
<dbReference type="GO" id="GO:0006298">
    <property type="term" value="P:mismatch repair"/>
    <property type="evidence" value="ECO:0007669"/>
    <property type="project" value="InterPro"/>
</dbReference>
<evidence type="ECO:0000313" key="2">
    <source>
        <dbReference type="EMBL" id="RKP06247.1"/>
    </source>
</evidence>
<dbReference type="Gene3D" id="3.30.565.10">
    <property type="entry name" value="Histidine kinase-like ATPase, C-terminal domain"/>
    <property type="match status" value="1"/>
</dbReference>
<dbReference type="Proteomes" id="UP000271241">
    <property type="component" value="Unassembled WGS sequence"/>
</dbReference>
<dbReference type="InterPro" id="IPR036890">
    <property type="entry name" value="HATPase_C_sf"/>
</dbReference>
<feature type="non-terminal residue" evidence="2">
    <location>
        <position position="102"/>
    </location>
</feature>
<name>A0A4P9XKC2_9FUNG</name>
<dbReference type="STRING" id="78915.A0A4P9XKC2"/>
<sequence>DDGLGIAEMDRSVMAQRHHTSKIRTLEDISAVHTFGFRGKALNSMCAVSETTLITRTRDEPVAALLALSTTGQIIKSHPTSGEPGTSVVVKGLFFNVPVRRR</sequence>
<evidence type="ECO:0000256" key="1">
    <source>
        <dbReference type="ARBA" id="ARBA00006082"/>
    </source>
</evidence>
<dbReference type="GO" id="GO:0032300">
    <property type="term" value="C:mismatch repair complex"/>
    <property type="evidence" value="ECO:0007669"/>
    <property type="project" value="InterPro"/>
</dbReference>
<evidence type="ECO:0000313" key="3">
    <source>
        <dbReference type="Proteomes" id="UP000271241"/>
    </source>
</evidence>
<gene>
    <name evidence="2" type="ORF">THASP1DRAFT_6162</name>
</gene>
<keyword evidence="2" id="KW-0808">Transferase</keyword>
<dbReference type="OrthoDB" id="10263226at2759"/>
<dbReference type="SUPFAM" id="SSF55874">
    <property type="entry name" value="ATPase domain of HSP90 chaperone/DNA topoisomerase II/histidine kinase"/>
    <property type="match status" value="1"/>
</dbReference>
<dbReference type="InterPro" id="IPR038973">
    <property type="entry name" value="MutL/Mlh/Pms-like"/>
</dbReference>
<dbReference type="PROSITE" id="PS50890">
    <property type="entry name" value="PUA"/>
    <property type="match status" value="1"/>
</dbReference>
<dbReference type="GO" id="GO:0016887">
    <property type="term" value="F:ATP hydrolysis activity"/>
    <property type="evidence" value="ECO:0007669"/>
    <property type="project" value="InterPro"/>
</dbReference>
<organism evidence="2 3">
    <name type="scientific">Thamnocephalis sphaerospora</name>
    <dbReference type="NCBI Taxonomy" id="78915"/>
    <lineage>
        <taxon>Eukaryota</taxon>
        <taxon>Fungi</taxon>
        <taxon>Fungi incertae sedis</taxon>
        <taxon>Zoopagomycota</taxon>
        <taxon>Zoopagomycotina</taxon>
        <taxon>Zoopagomycetes</taxon>
        <taxon>Zoopagales</taxon>
        <taxon>Sigmoideomycetaceae</taxon>
        <taxon>Thamnocephalis</taxon>
    </lineage>
</organism>
<dbReference type="PANTHER" id="PTHR10073:SF12">
    <property type="entry name" value="DNA MISMATCH REPAIR PROTEIN MLH1"/>
    <property type="match status" value="1"/>
</dbReference>
<accession>A0A4P9XKC2</accession>
<reference evidence="3" key="1">
    <citation type="journal article" date="2018" name="Nat. Microbiol.">
        <title>Leveraging single-cell genomics to expand the fungal tree of life.</title>
        <authorList>
            <person name="Ahrendt S.R."/>
            <person name="Quandt C.A."/>
            <person name="Ciobanu D."/>
            <person name="Clum A."/>
            <person name="Salamov A."/>
            <person name="Andreopoulos B."/>
            <person name="Cheng J.F."/>
            <person name="Woyke T."/>
            <person name="Pelin A."/>
            <person name="Henrissat B."/>
            <person name="Reynolds N.K."/>
            <person name="Benny G.L."/>
            <person name="Smith M.E."/>
            <person name="James T.Y."/>
            <person name="Grigoriev I.V."/>
        </authorList>
    </citation>
    <scope>NUCLEOTIDE SEQUENCE [LARGE SCALE GENOMIC DNA]</scope>
    <source>
        <strain evidence="3">RSA 1356</strain>
    </source>
</reference>
<protein>
    <submittedName>
        <fullName evidence="2">Histidine kinase-like ATPase</fullName>
    </submittedName>
</protein>
<comment type="similarity">
    <text evidence="1">Belongs to the DNA mismatch repair MutL/HexB family.</text>
</comment>